<protein>
    <submittedName>
        <fullName evidence="2">Uncharacterized protein</fullName>
    </submittedName>
</protein>
<keyword evidence="1" id="KW-0472">Membrane</keyword>
<comment type="caution">
    <text evidence="2">The sequence shown here is derived from an EMBL/GenBank/DDBJ whole genome shotgun (WGS) entry which is preliminary data.</text>
</comment>
<feature type="transmembrane region" description="Helical" evidence="1">
    <location>
        <begin position="141"/>
        <end position="169"/>
    </location>
</feature>
<name>A0A8S8ZNU9_SORMA</name>
<evidence type="ECO:0000313" key="2">
    <source>
        <dbReference type="EMBL" id="KAA8629972.1"/>
    </source>
</evidence>
<dbReference type="Proteomes" id="UP000433876">
    <property type="component" value="Unassembled WGS sequence"/>
</dbReference>
<evidence type="ECO:0000313" key="3">
    <source>
        <dbReference type="Proteomes" id="UP000433876"/>
    </source>
</evidence>
<feature type="transmembrane region" description="Helical" evidence="1">
    <location>
        <begin position="106"/>
        <end position="129"/>
    </location>
</feature>
<organism evidence="2 3">
    <name type="scientific">Sordaria macrospora</name>
    <dbReference type="NCBI Taxonomy" id="5147"/>
    <lineage>
        <taxon>Eukaryota</taxon>
        <taxon>Fungi</taxon>
        <taxon>Dikarya</taxon>
        <taxon>Ascomycota</taxon>
        <taxon>Pezizomycotina</taxon>
        <taxon>Sordariomycetes</taxon>
        <taxon>Sordariomycetidae</taxon>
        <taxon>Sordariales</taxon>
        <taxon>Sordariaceae</taxon>
        <taxon>Sordaria</taxon>
    </lineage>
</organism>
<reference evidence="2 3" key="1">
    <citation type="submission" date="2017-07" db="EMBL/GenBank/DDBJ databases">
        <title>Genome sequence of the Sordaria macrospora wild type strain R19027.</title>
        <authorList>
            <person name="Nowrousian M."/>
            <person name="Teichert I."/>
            <person name="Kueck U."/>
        </authorList>
    </citation>
    <scope>NUCLEOTIDE SEQUENCE [LARGE SCALE GENOMIC DNA]</scope>
    <source>
        <strain evidence="2 3">R19027</strain>
        <tissue evidence="2">Mycelium</tissue>
    </source>
</reference>
<dbReference type="EMBL" id="NMPR01000118">
    <property type="protein sequence ID" value="KAA8629972.1"/>
    <property type="molecule type" value="Genomic_DNA"/>
</dbReference>
<sequence length="174" mass="19226">METESLINTRPLRSRRQIDLWRVWDITYPFLVAIYVTVIVILSISGVRAATKGHLSDPDSSTANDAISIQEAYRALQCHTQQTTATLLSWTPVGFLGADQIFAGNVMLGLGKMLVGTLALITWAAFWTIDKEKYPLWAMDLLSLTGALTALWLSWGGFDAVAWVFGWVYGVPGC</sequence>
<accession>A0A8S8ZNU9</accession>
<keyword evidence="1" id="KW-1133">Transmembrane helix</keyword>
<keyword evidence="1" id="KW-0812">Transmembrane</keyword>
<gene>
    <name evidence="2" type="ORF">SMACR_06363</name>
</gene>
<dbReference type="AlphaFoldDB" id="A0A8S8ZNU9"/>
<dbReference type="VEuPathDB" id="FungiDB:SMAC_06363"/>
<feature type="transmembrane region" description="Helical" evidence="1">
    <location>
        <begin position="21"/>
        <end position="44"/>
    </location>
</feature>
<proteinExistence type="predicted"/>
<evidence type="ECO:0000256" key="1">
    <source>
        <dbReference type="SAM" id="Phobius"/>
    </source>
</evidence>